<feature type="region of interest" description="Disordered" evidence="1">
    <location>
        <begin position="1"/>
        <end position="34"/>
    </location>
</feature>
<evidence type="ECO:0008006" key="4">
    <source>
        <dbReference type="Google" id="ProtNLM"/>
    </source>
</evidence>
<evidence type="ECO:0000256" key="1">
    <source>
        <dbReference type="SAM" id="MobiDB-lite"/>
    </source>
</evidence>
<evidence type="ECO:0000313" key="3">
    <source>
        <dbReference type="Proteomes" id="UP001422759"/>
    </source>
</evidence>
<gene>
    <name evidence="2" type="ORF">GCM10009760_46010</name>
</gene>
<protein>
    <recommendedName>
        <fullName evidence="4">Helix-turn-helix protein</fullName>
    </recommendedName>
</protein>
<organism evidence="2 3">
    <name type="scientific">Kitasatospora kazusensis</name>
    <dbReference type="NCBI Taxonomy" id="407974"/>
    <lineage>
        <taxon>Bacteria</taxon>
        <taxon>Bacillati</taxon>
        <taxon>Actinomycetota</taxon>
        <taxon>Actinomycetes</taxon>
        <taxon>Kitasatosporales</taxon>
        <taxon>Streptomycetaceae</taxon>
        <taxon>Kitasatospora</taxon>
    </lineage>
</organism>
<accession>A0ABN3A028</accession>
<feature type="region of interest" description="Disordered" evidence="1">
    <location>
        <begin position="114"/>
        <end position="167"/>
    </location>
</feature>
<feature type="compositionally biased region" description="Acidic residues" evidence="1">
    <location>
        <begin position="131"/>
        <end position="146"/>
    </location>
</feature>
<name>A0ABN3A028_9ACTN</name>
<evidence type="ECO:0000313" key="2">
    <source>
        <dbReference type="EMBL" id="GAA2151022.1"/>
    </source>
</evidence>
<comment type="caution">
    <text evidence="2">The sequence shown here is derived from an EMBL/GenBank/DDBJ whole genome shotgun (WGS) entry which is preliminary data.</text>
</comment>
<dbReference type="Proteomes" id="UP001422759">
    <property type="component" value="Unassembled WGS sequence"/>
</dbReference>
<feature type="compositionally biased region" description="Pro residues" evidence="1">
    <location>
        <begin position="15"/>
        <end position="29"/>
    </location>
</feature>
<dbReference type="EMBL" id="BAAANT010000030">
    <property type="protein sequence ID" value="GAA2151022.1"/>
    <property type="molecule type" value="Genomic_DNA"/>
</dbReference>
<keyword evidence="3" id="KW-1185">Reference proteome</keyword>
<reference evidence="2 3" key="1">
    <citation type="journal article" date="2019" name="Int. J. Syst. Evol. Microbiol.">
        <title>The Global Catalogue of Microorganisms (GCM) 10K type strain sequencing project: providing services to taxonomists for standard genome sequencing and annotation.</title>
        <authorList>
            <consortium name="The Broad Institute Genomics Platform"/>
            <consortium name="The Broad Institute Genome Sequencing Center for Infectious Disease"/>
            <person name="Wu L."/>
            <person name="Ma J."/>
        </authorList>
    </citation>
    <scope>NUCLEOTIDE SEQUENCE [LARGE SCALE GENOMIC DNA]</scope>
    <source>
        <strain evidence="2 3">JCM 14560</strain>
    </source>
</reference>
<sequence length="415" mass="43439">MSVDDDQVSLRSSEPSPPPGPGAEQPPDPAGATTAQELVHRLRLLKSWSGDLSLRELQRRSGLPRSTIADALDPRRTRLPPLGRVLAIVEACGASKGAVEEWEAAWRRIQLRPPLAADLPPGDPVLPEPGSEPEDELEDGPEDEPGDGPGNEVEDGPGSGPRSGGRVRGRRRPVLFLVAAALTAAALLGWSASTDRAEAPVASTSSADGRIGYVARTADDFQILGTSGVDLAVLHPVAAGDALVVSMMLTSTSAGPVKVTDTAGNGYSLVGDVVDAYWHRTMVFAAFHAKPLNTADRISFGYPKSSKYQIAVDEFQGLTAAGPQATASSVYDHNSTGFSTSAHPLACAPDDLLLSAVGTNSGPAPIFASGWQTLPVLKLSSYRLTTAYRFVTSAEKCAATGTTTAQWEATALTFH</sequence>
<proteinExistence type="predicted"/>
<dbReference type="RefSeq" id="WP_344467821.1">
    <property type="nucleotide sequence ID" value="NZ_BAAANT010000030.1"/>
</dbReference>